<evidence type="ECO:0000313" key="2">
    <source>
        <dbReference type="EMBL" id="MBL0749590.1"/>
    </source>
</evidence>
<proteinExistence type="predicted"/>
<dbReference type="RefSeq" id="WP_201939918.1">
    <property type="nucleotide sequence ID" value="NZ_JAERSG010000006.1"/>
</dbReference>
<feature type="chain" id="PRO_5046109913" description="Exo-alpha-sialidase" evidence="1">
    <location>
        <begin position="26"/>
        <end position="513"/>
    </location>
</feature>
<evidence type="ECO:0008006" key="4">
    <source>
        <dbReference type="Google" id="ProtNLM"/>
    </source>
</evidence>
<comment type="caution">
    <text evidence="2">The sequence shown here is derived from an EMBL/GenBank/DDBJ whole genome shotgun (WGS) entry which is preliminary data.</text>
</comment>
<keyword evidence="3" id="KW-1185">Reference proteome</keyword>
<name>A0ABS1LD27_9ACTN</name>
<keyword evidence="1" id="KW-0732">Signal</keyword>
<dbReference type="Proteomes" id="UP000636918">
    <property type="component" value="Unassembled WGS sequence"/>
</dbReference>
<accession>A0ABS1LD27</accession>
<evidence type="ECO:0000256" key="1">
    <source>
        <dbReference type="SAM" id="SignalP"/>
    </source>
</evidence>
<sequence>MSRITGVIVALATAAAVLTGPTVGAQTAPAGQPSTELPREIVGGVELALANGDLLRVWATDDYRAVVSRRRDAATGTWGPRLDVLRRKNLFCGEVDARTANGAVAVLAQCDRYGYSEDQAPVASRALWSPDGVTWSSYTLPGEGHEEPGISPDGVNAVWPLHQAYVTRTAAGFATHEIASEGQEYTVTATITDSEQVSFLYGGSLDGEQCGIVALTRTGDATPTRQQLALDDACRDSFFANADADTTLFGWTGDPGQVAVISRPDPTSPWAVSRRTPQSAPGLVIPDRGGLDVQFFTAPGAPLVALGSRTGRRVQVQVYDPVAQMWGPATTVFTSPTRCHWGGSYGETLGVLVAVLDCKGGNVALTTRDGHDWQALRMGDRPLGPSPDGQYVAVPGPTSTHVISRELGVVTLPTGSTGRCDVALPDGPQAAVRLVAAPGSRRWPTLLRRITADGTTGLGRFRTPARGRCSAAEGERLYDKPFWFSMRSTRIDMGQIVRLVHRSDGWHVWVKAI</sequence>
<gene>
    <name evidence="2" type="ORF">JI751_18365</name>
</gene>
<evidence type="ECO:0000313" key="3">
    <source>
        <dbReference type="Proteomes" id="UP000636918"/>
    </source>
</evidence>
<dbReference type="EMBL" id="JAERSG010000006">
    <property type="protein sequence ID" value="MBL0749590.1"/>
    <property type="molecule type" value="Genomic_DNA"/>
</dbReference>
<feature type="signal peptide" evidence="1">
    <location>
        <begin position="1"/>
        <end position="25"/>
    </location>
</feature>
<protein>
    <recommendedName>
        <fullName evidence="4">Exo-alpha-sialidase</fullName>
    </recommendedName>
</protein>
<organism evidence="2 3">
    <name type="scientific">Nocardioides baculatus</name>
    <dbReference type="NCBI Taxonomy" id="2801337"/>
    <lineage>
        <taxon>Bacteria</taxon>
        <taxon>Bacillati</taxon>
        <taxon>Actinomycetota</taxon>
        <taxon>Actinomycetes</taxon>
        <taxon>Propionibacteriales</taxon>
        <taxon>Nocardioidaceae</taxon>
        <taxon>Nocardioides</taxon>
    </lineage>
</organism>
<reference evidence="2 3" key="1">
    <citation type="submission" date="2021-01" db="EMBL/GenBank/DDBJ databases">
        <title>Genome seq and assembly of Nocardiodes sp. G10.</title>
        <authorList>
            <person name="Chhetri G."/>
        </authorList>
    </citation>
    <scope>NUCLEOTIDE SEQUENCE [LARGE SCALE GENOMIC DNA]</scope>
    <source>
        <strain evidence="2 3">G10</strain>
    </source>
</reference>